<evidence type="ECO:0000313" key="7">
    <source>
        <dbReference type="EMBL" id="SEA99459.1"/>
    </source>
</evidence>
<feature type="domain" description="Methylamine utilisation protein MauE" evidence="6">
    <location>
        <begin position="3"/>
        <end position="91"/>
    </location>
</feature>
<keyword evidence="2 5" id="KW-0812">Transmembrane</keyword>
<sequence>MKKNILFVLSLLFGLMFINAGLNKFLNYMPAPKDMPEPLIKLTTALGSISWFIPLVGIAELLGGILFIFRKTRALGALILFPVLVGILLINITAAPSGLAIVLPLWAIEIWVLIENRNKYLPMIS</sequence>
<evidence type="ECO:0000256" key="5">
    <source>
        <dbReference type="SAM" id="Phobius"/>
    </source>
</evidence>
<keyword evidence="3 5" id="KW-1133">Transmembrane helix</keyword>
<feature type="transmembrane region" description="Helical" evidence="5">
    <location>
        <begin position="44"/>
        <end position="68"/>
    </location>
</feature>
<protein>
    <submittedName>
        <fullName evidence="7">DoxX-like family protein</fullName>
    </submittedName>
</protein>
<organism evidence="7 8">
    <name type="scientific">Chitinophaga terrae</name>
    <name type="common">ex Kim and Jung 2007</name>
    <dbReference type="NCBI Taxonomy" id="408074"/>
    <lineage>
        <taxon>Bacteria</taxon>
        <taxon>Pseudomonadati</taxon>
        <taxon>Bacteroidota</taxon>
        <taxon>Chitinophagia</taxon>
        <taxon>Chitinophagales</taxon>
        <taxon>Chitinophagaceae</taxon>
        <taxon>Chitinophaga</taxon>
    </lineage>
</organism>
<evidence type="ECO:0000256" key="1">
    <source>
        <dbReference type="ARBA" id="ARBA00004141"/>
    </source>
</evidence>
<feature type="transmembrane region" description="Helical" evidence="5">
    <location>
        <begin position="75"/>
        <end position="92"/>
    </location>
</feature>
<dbReference type="Proteomes" id="UP000199656">
    <property type="component" value="Unassembled WGS sequence"/>
</dbReference>
<dbReference type="GO" id="GO:0016020">
    <property type="term" value="C:membrane"/>
    <property type="evidence" value="ECO:0007669"/>
    <property type="project" value="UniProtKB-SubCell"/>
</dbReference>
<name>A0A1H4FQ26_9BACT</name>
<evidence type="ECO:0000313" key="8">
    <source>
        <dbReference type="Proteomes" id="UP000199656"/>
    </source>
</evidence>
<dbReference type="RefSeq" id="WP_089764586.1">
    <property type="nucleotide sequence ID" value="NZ_BKAT01000047.1"/>
</dbReference>
<evidence type="ECO:0000256" key="2">
    <source>
        <dbReference type="ARBA" id="ARBA00022692"/>
    </source>
</evidence>
<comment type="subcellular location">
    <subcellularLocation>
        <location evidence="1">Membrane</location>
        <topology evidence="1">Multi-pass membrane protein</topology>
    </subcellularLocation>
</comment>
<evidence type="ECO:0000259" key="6">
    <source>
        <dbReference type="Pfam" id="PF07291"/>
    </source>
</evidence>
<gene>
    <name evidence="7" type="ORF">SAMN05660909_04604</name>
</gene>
<keyword evidence="8" id="KW-1185">Reference proteome</keyword>
<dbReference type="STRING" id="408074.SAMN05660909_04604"/>
<feature type="transmembrane region" description="Helical" evidence="5">
    <location>
        <begin position="98"/>
        <end position="114"/>
    </location>
</feature>
<dbReference type="EMBL" id="FNRL01000027">
    <property type="protein sequence ID" value="SEA99459.1"/>
    <property type="molecule type" value="Genomic_DNA"/>
</dbReference>
<accession>A0A1H4FQ26</accession>
<reference evidence="8" key="1">
    <citation type="submission" date="2016-10" db="EMBL/GenBank/DDBJ databases">
        <authorList>
            <person name="Varghese N."/>
            <person name="Submissions S."/>
        </authorList>
    </citation>
    <scope>NUCLEOTIDE SEQUENCE [LARGE SCALE GENOMIC DNA]</scope>
    <source>
        <strain evidence="8">DSM 23920</strain>
    </source>
</reference>
<evidence type="ECO:0000256" key="3">
    <source>
        <dbReference type="ARBA" id="ARBA00022989"/>
    </source>
</evidence>
<dbReference type="OrthoDB" id="8161897at2"/>
<dbReference type="Pfam" id="PF07291">
    <property type="entry name" value="MauE"/>
    <property type="match status" value="1"/>
</dbReference>
<proteinExistence type="predicted"/>
<keyword evidence="4 5" id="KW-0472">Membrane</keyword>
<dbReference type="InterPro" id="IPR009908">
    <property type="entry name" value="Methylamine_util_MauE"/>
</dbReference>
<dbReference type="AlphaFoldDB" id="A0A1H4FQ26"/>
<evidence type="ECO:0000256" key="4">
    <source>
        <dbReference type="ARBA" id="ARBA00023136"/>
    </source>
</evidence>